<dbReference type="EMBL" id="CP016440">
    <property type="protein sequence ID" value="ANY17956.1"/>
    <property type="molecule type" value="Genomic_DNA"/>
</dbReference>
<evidence type="ECO:0000313" key="8">
    <source>
        <dbReference type="EMBL" id="ANY17956.1"/>
    </source>
</evidence>
<dbReference type="Gene3D" id="2.30.30.100">
    <property type="match status" value="1"/>
</dbReference>
<evidence type="ECO:0000256" key="4">
    <source>
        <dbReference type="ARBA" id="ARBA00023267"/>
    </source>
</evidence>
<evidence type="ECO:0000256" key="3">
    <source>
        <dbReference type="ARBA" id="ARBA00022840"/>
    </source>
</evidence>
<dbReference type="Proteomes" id="UP000053096">
    <property type="component" value="Unassembled WGS sequence"/>
</dbReference>
<dbReference type="CDD" id="cd16442">
    <property type="entry name" value="BPL"/>
    <property type="match status" value="1"/>
</dbReference>
<keyword evidence="11" id="KW-1185">Reference proteome</keyword>
<dbReference type="AlphaFoldDB" id="A0A0J6C6P2"/>
<dbReference type="InterPro" id="IPR004143">
    <property type="entry name" value="BPL_LPL_catalytic"/>
</dbReference>
<dbReference type="Proteomes" id="UP000092950">
    <property type="component" value="Chromosome"/>
</dbReference>
<sequence length="275" mass="28825">MPVQALDLPAPDALQRAVQARLPGFAHVQWVASTGSTNADLLARARHGRGLKPWLLGAHLQEAGRGRAGRPWQNRSGATLMFSCAFDVRLPPAQLPALSPLAGLAACEALRRLSGHAGVCVKWPNDVQWHDAKLAGVLAETTRNPDGDGYTVVIGMGVNLRDADTLSASLGRAIADWTQVEGGGRVTEAADIVQAAALAWQQAVADLEQQGFAAFVERYASADALAGRAVNVIDRGEVLHAGQAAGVDVMGRLRVRCDAGLVSVSAGEISVRAQP</sequence>
<dbReference type="InterPro" id="IPR003142">
    <property type="entry name" value="BPL_C"/>
</dbReference>
<dbReference type="InterPro" id="IPR008988">
    <property type="entry name" value="Transcriptional_repressor_C"/>
</dbReference>
<dbReference type="InterPro" id="IPR045864">
    <property type="entry name" value="aa-tRNA-synth_II/BPL/LPL"/>
</dbReference>
<reference evidence="8 11" key="2">
    <citation type="submission" date="2016-07" db="EMBL/GenBank/DDBJ databases">
        <title>Complete genome sequences of Bordetella pseudohinzii.</title>
        <authorList>
            <person name="Spilker T."/>
            <person name="Darrah R."/>
            <person name="LiPuma J.J."/>
        </authorList>
    </citation>
    <scope>NUCLEOTIDE SEQUENCE [LARGE SCALE GENOMIC DNA]</scope>
    <source>
        <strain evidence="8 11">HI4681</strain>
    </source>
</reference>
<dbReference type="RefSeq" id="WP_043207141.1">
    <property type="nucleotide sequence ID" value="NZ_CAJGUP010000229.1"/>
</dbReference>
<dbReference type="PANTHER" id="PTHR12835:SF5">
    <property type="entry name" value="BIOTIN--PROTEIN LIGASE"/>
    <property type="match status" value="1"/>
</dbReference>
<evidence type="ECO:0000256" key="5">
    <source>
        <dbReference type="ARBA" id="ARBA00024227"/>
    </source>
</evidence>
<dbReference type="PANTHER" id="PTHR12835">
    <property type="entry name" value="BIOTIN PROTEIN LIGASE"/>
    <property type="match status" value="1"/>
</dbReference>
<keyword evidence="3" id="KW-0067">ATP-binding</keyword>
<dbReference type="PROSITE" id="PS51733">
    <property type="entry name" value="BPL_LPL_CATALYTIC"/>
    <property type="match status" value="1"/>
</dbReference>
<keyword evidence="4" id="KW-0092">Biotin</keyword>
<evidence type="ECO:0000256" key="2">
    <source>
        <dbReference type="ARBA" id="ARBA00022741"/>
    </source>
</evidence>
<protein>
    <recommendedName>
        <fullName evidence="5">biotin--[biotin carboxyl-carrier protein] ligase</fullName>
        <ecNumber evidence="5">6.3.4.15</ecNumber>
    </recommendedName>
</protein>
<accession>A0A0M7FEE6</accession>
<comment type="catalytic activity">
    <reaction evidence="6">
        <text>biotin + L-lysyl-[protein] + ATP = N(6)-biotinyl-L-lysyl-[protein] + AMP + diphosphate + H(+)</text>
        <dbReference type="Rhea" id="RHEA:11756"/>
        <dbReference type="Rhea" id="RHEA-COMP:9752"/>
        <dbReference type="Rhea" id="RHEA-COMP:10505"/>
        <dbReference type="ChEBI" id="CHEBI:15378"/>
        <dbReference type="ChEBI" id="CHEBI:29969"/>
        <dbReference type="ChEBI" id="CHEBI:30616"/>
        <dbReference type="ChEBI" id="CHEBI:33019"/>
        <dbReference type="ChEBI" id="CHEBI:57586"/>
        <dbReference type="ChEBI" id="CHEBI:83144"/>
        <dbReference type="ChEBI" id="CHEBI:456215"/>
        <dbReference type="EC" id="6.3.4.15"/>
    </reaction>
</comment>
<dbReference type="OrthoDB" id="9807064at2"/>
<evidence type="ECO:0000256" key="1">
    <source>
        <dbReference type="ARBA" id="ARBA00022598"/>
    </source>
</evidence>
<dbReference type="InterPro" id="IPR004408">
    <property type="entry name" value="Biotin_CoA_COase_ligase"/>
</dbReference>
<dbReference type="Gene3D" id="3.30.930.10">
    <property type="entry name" value="Bira Bifunctional Protein, Domain 2"/>
    <property type="match status" value="1"/>
</dbReference>
<dbReference type="Pfam" id="PF02237">
    <property type="entry name" value="BPL_C"/>
    <property type="match status" value="1"/>
</dbReference>
<dbReference type="GO" id="GO:0004077">
    <property type="term" value="F:biotin--[biotin carboxyl-carrier protein] ligase activity"/>
    <property type="evidence" value="ECO:0007669"/>
    <property type="project" value="UniProtKB-EC"/>
</dbReference>
<feature type="domain" description="BPL/LPL catalytic" evidence="7">
    <location>
        <begin position="14"/>
        <end position="208"/>
    </location>
</feature>
<dbReference type="EMBL" id="CYTV01000005">
    <property type="protein sequence ID" value="CUI79993.1"/>
    <property type="molecule type" value="Genomic_DNA"/>
</dbReference>
<dbReference type="Pfam" id="PF03099">
    <property type="entry name" value="BPL_LplA_LipB"/>
    <property type="match status" value="1"/>
</dbReference>
<dbReference type="KEGG" id="bpdz:BBN53_19945"/>
<keyword evidence="1 8" id="KW-0436">Ligase</keyword>
<dbReference type="GO" id="GO:0005737">
    <property type="term" value="C:cytoplasm"/>
    <property type="evidence" value="ECO:0007669"/>
    <property type="project" value="TreeGrafter"/>
</dbReference>
<dbReference type="SUPFAM" id="SSF50037">
    <property type="entry name" value="C-terminal domain of transcriptional repressors"/>
    <property type="match status" value="1"/>
</dbReference>
<evidence type="ECO:0000259" key="7">
    <source>
        <dbReference type="PROSITE" id="PS51733"/>
    </source>
</evidence>
<dbReference type="SUPFAM" id="SSF55681">
    <property type="entry name" value="Class II aaRS and biotin synthetases"/>
    <property type="match status" value="1"/>
</dbReference>
<keyword evidence="2" id="KW-0547">Nucleotide-binding</keyword>
<accession>A0A0J6C6P2</accession>
<evidence type="ECO:0000313" key="9">
    <source>
        <dbReference type="EMBL" id="CUI79993.1"/>
    </source>
</evidence>
<gene>
    <name evidence="9" type="primary">birA</name>
    <name evidence="8" type="ORF">BBN53_19945</name>
    <name evidence="9" type="ORF">ERS370011_02296</name>
</gene>
<name>A0A0J6C6P2_9BORD</name>
<evidence type="ECO:0000313" key="10">
    <source>
        <dbReference type="Proteomes" id="UP000053096"/>
    </source>
</evidence>
<reference evidence="9 10" key="1">
    <citation type="submission" date="2015-09" db="EMBL/GenBank/DDBJ databases">
        <authorList>
            <person name="Jackson K.R."/>
            <person name="Lunt B.L."/>
            <person name="Fisher J.N.B."/>
            <person name="Gardner A.V."/>
            <person name="Bailey M.E."/>
            <person name="Deus L.M."/>
            <person name="Earl A.S."/>
            <person name="Gibby P.D."/>
            <person name="Hartmann K.A."/>
            <person name="Liu J.E."/>
            <person name="Manci A.M."/>
            <person name="Nielsen D.A."/>
            <person name="Solomon M.B."/>
            <person name="Breakwell D.P."/>
            <person name="Burnett S.H."/>
            <person name="Grose J.H."/>
        </authorList>
    </citation>
    <scope>NUCLEOTIDE SEQUENCE [LARGE SCALE GENOMIC DNA]</scope>
    <source>
        <strain evidence="9 10">2789STDY5608636</strain>
    </source>
</reference>
<evidence type="ECO:0000313" key="11">
    <source>
        <dbReference type="Proteomes" id="UP000092950"/>
    </source>
</evidence>
<dbReference type="NCBIfam" id="TIGR00121">
    <property type="entry name" value="birA_ligase"/>
    <property type="match status" value="1"/>
</dbReference>
<dbReference type="EC" id="6.3.4.15" evidence="5"/>
<evidence type="ECO:0000256" key="6">
    <source>
        <dbReference type="ARBA" id="ARBA00047846"/>
    </source>
</evidence>
<proteinExistence type="predicted"/>
<organism evidence="9 10">
    <name type="scientific">Bordetella pseudohinzii</name>
    <dbReference type="NCBI Taxonomy" id="1331258"/>
    <lineage>
        <taxon>Bacteria</taxon>
        <taxon>Pseudomonadati</taxon>
        <taxon>Pseudomonadota</taxon>
        <taxon>Betaproteobacteria</taxon>
        <taxon>Burkholderiales</taxon>
        <taxon>Alcaligenaceae</taxon>
        <taxon>Bordetella</taxon>
    </lineage>
</organism>
<dbReference type="GO" id="GO:0005524">
    <property type="term" value="F:ATP binding"/>
    <property type="evidence" value="ECO:0007669"/>
    <property type="project" value="UniProtKB-KW"/>
</dbReference>